<keyword evidence="2" id="KW-1185">Reference proteome</keyword>
<evidence type="ECO:0000313" key="1">
    <source>
        <dbReference type="EMBL" id="TGL56549.1"/>
    </source>
</evidence>
<organism evidence="1 2">
    <name type="scientific">Leptospira ognonensis</name>
    <dbReference type="NCBI Taxonomy" id="2484945"/>
    <lineage>
        <taxon>Bacteria</taxon>
        <taxon>Pseudomonadati</taxon>
        <taxon>Spirochaetota</taxon>
        <taxon>Spirochaetia</taxon>
        <taxon>Leptospirales</taxon>
        <taxon>Leptospiraceae</taxon>
        <taxon>Leptospira</taxon>
    </lineage>
</organism>
<dbReference type="OrthoDB" id="330252at2"/>
<protein>
    <submittedName>
        <fullName evidence="1">Uncharacterized protein</fullName>
    </submittedName>
</protein>
<sequence length="125" mass="14265">MILILFQFANCKKKKGIDATEWKDESLKITSRICEKYRSCADASWPGVPDKLKEFTKSRLDEANCQKEFRNSNAYRLLGGDPKIIITSYRECSEKIFSASCEALKKGVIETIAACNEFKKIQQVN</sequence>
<reference evidence="1" key="1">
    <citation type="journal article" date="2019" name="PLoS Negl. Trop. Dis.">
        <title>Revisiting the worldwide diversity of Leptospira species in the environment.</title>
        <authorList>
            <person name="Vincent A.T."/>
            <person name="Schiettekatte O."/>
            <person name="Bourhy P."/>
            <person name="Veyrier F.J."/>
            <person name="Picardeau M."/>
        </authorList>
    </citation>
    <scope>NUCLEOTIDE SEQUENCE [LARGE SCALE GENOMIC DNA]</scope>
    <source>
        <strain evidence="1">201702476</strain>
    </source>
</reference>
<evidence type="ECO:0000313" key="2">
    <source>
        <dbReference type="Proteomes" id="UP000297693"/>
    </source>
</evidence>
<proteinExistence type="predicted"/>
<dbReference type="Proteomes" id="UP000297693">
    <property type="component" value="Unassembled WGS sequence"/>
</dbReference>
<accession>A0A4R9JUQ5</accession>
<dbReference type="NCBIfam" id="NF047485">
    <property type="entry name" value="LA_2478_plus"/>
    <property type="match status" value="1"/>
</dbReference>
<dbReference type="AlphaFoldDB" id="A0A4R9JUQ5"/>
<gene>
    <name evidence="1" type="ORF">EHQ58_16645</name>
</gene>
<dbReference type="EMBL" id="RQGD01000046">
    <property type="protein sequence ID" value="TGL56549.1"/>
    <property type="molecule type" value="Genomic_DNA"/>
</dbReference>
<name>A0A4R9JUQ5_9LEPT</name>
<comment type="caution">
    <text evidence="1">The sequence shown here is derived from an EMBL/GenBank/DDBJ whole genome shotgun (WGS) entry which is preliminary data.</text>
</comment>